<feature type="region of interest" description="Disordered" evidence="1">
    <location>
        <begin position="75"/>
        <end position="97"/>
    </location>
</feature>
<sequence length="145" mass="16319">MSHLFPLVVRRPLCSGCSPVGNNICMRPVHSYRIQHVLEETHFLLLSCPSDEQEVGAREQEEERKNHALKLGLKHGHLQGPTAEELEAGSQPSAERKAVQTKTDATLTTQRSQNIPISNAMPFNRNMYKIEKERKICGVVLDFTS</sequence>
<dbReference type="RefSeq" id="XP_070449800.1">
    <property type="nucleotide sequence ID" value="XM_070593699.1"/>
</dbReference>
<evidence type="ECO:0000256" key="1">
    <source>
        <dbReference type="SAM" id="MobiDB-lite"/>
    </source>
</evidence>
<gene>
    <name evidence="3 4" type="primary">GPR65</name>
</gene>
<organism evidence="2 4">
    <name type="scientific">Equus przewalskii</name>
    <name type="common">Przewalski's horse</name>
    <name type="synonym">Equus caballus przewalskii</name>
    <dbReference type="NCBI Taxonomy" id="9798"/>
    <lineage>
        <taxon>Eukaryota</taxon>
        <taxon>Metazoa</taxon>
        <taxon>Chordata</taxon>
        <taxon>Craniata</taxon>
        <taxon>Vertebrata</taxon>
        <taxon>Euteleostomi</taxon>
        <taxon>Mammalia</taxon>
        <taxon>Eutheria</taxon>
        <taxon>Laurasiatheria</taxon>
        <taxon>Perissodactyla</taxon>
        <taxon>Equidae</taxon>
        <taxon>Equus</taxon>
    </lineage>
</organism>
<dbReference type="RefSeq" id="XP_070449798.1">
    <property type="nucleotide sequence ID" value="XM_070593697.1"/>
</dbReference>
<name>A0ABM4MAT6_EQUPR</name>
<keyword evidence="3 4" id="KW-0675">Receptor</keyword>
<evidence type="ECO:0000313" key="4">
    <source>
        <dbReference type="RefSeq" id="XP_070449800.1"/>
    </source>
</evidence>
<dbReference type="Proteomes" id="UP001652662">
    <property type="component" value="Chromosome 25"/>
</dbReference>
<keyword evidence="2" id="KW-1185">Reference proteome</keyword>
<protein>
    <submittedName>
        <fullName evidence="3 4">Psychosine receptor isoform X2</fullName>
    </submittedName>
</protein>
<proteinExistence type="predicted"/>
<evidence type="ECO:0000313" key="3">
    <source>
        <dbReference type="RefSeq" id="XP_070449798.1"/>
    </source>
</evidence>
<reference evidence="3 4" key="1">
    <citation type="submission" date="2025-05" db="UniProtKB">
        <authorList>
            <consortium name="RefSeq"/>
        </authorList>
    </citation>
    <scope>IDENTIFICATION</scope>
    <source>
        <tissue evidence="3 4">Blood</tissue>
    </source>
</reference>
<accession>A0ABM4MAT6</accession>
<dbReference type="GeneID" id="103551792"/>
<evidence type="ECO:0000313" key="2">
    <source>
        <dbReference type="Proteomes" id="UP001652662"/>
    </source>
</evidence>